<keyword evidence="7" id="KW-0788">Thiol protease</keyword>
<dbReference type="InterPro" id="IPR028889">
    <property type="entry name" value="USP"/>
</dbReference>
<evidence type="ECO:0000259" key="9">
    <source>
        <dbReference type="PROSITE" id="PS50235"/>
    </source>
</evidence>
<dbReference type="GO" id="GO:0005829">
    <property type="term" value="C:cytosol"/>
    <property type="evidence" value="ECO:0007669"/>
    <property type="project" value="TreeGrafter"/>
</dbReference>
<keyword evidence="6" id="KW-0378">Hydrolase</keyword>
<dbReference type="AlphaFoldDB" id="X6NPL1"/>
<keyword evidence="4" id="KW-0645">Protease</keyword>
<protein>
    <recommendedName>
        <fullName evidence="3">ubiquitinyl hydrolase 1</fullName>
        <ecNumber evidence="3">3.4.19.12</ecNumber>
    </recommendedName>
</protein>
<proteinExistence type="inferred from homology"/>
<dbReference type="InterPro" id="IPR050164">
    <property type="entry name" value="Peptidase_C19"/>
</dbReference>
<name>X6NPL1_RETFI</name>
<evidence type="ECO:0000256" key="5">
    <source>
        <dbReference type="ARBA" id="ARBA00022786"/>
    </source>
</evidence>
<dbReference type="EMBL" id="ASPP01006956">
    <property type="protein sequence ID" value="ETO27931.1"/>
    <property type="molecule type" value="Genomic_DNA"/>
</dbReference>
<reference evidence="10 11" key="1">
    <citation type="journal article" date="2013" name="Curr. Biol.">
        <title>The Genome of the Foraminiferan Reticulomyxa filosa.</title>
        <authorList>
            <person name="Glockner G."/>
            <person name="Hulsmann N."/>
            <person name="Schleicher M."/>
            <person name="Noegel A.A."/>
            <person name="Eichinger L."/>
            <person name="Gallinger C."/>
            <person name="Pawlowski J."/>
            <person name="Sierra R."/>
            <person name="Euteneuer U."/>
            <person name="Pillet L."/>
            <person name="Moustafa A."/>
            <person name="Platzer M."/>
            <person name="Groth M."/>
            <person name="Szafranski K."/>
            <person name="Schliwa M."/>
        </authorList>
    </citation>
    <scope>NUCLEOTIDE SEQUENCE [LARGE SCALE GENOMIC DNA]</scope>
</reference>
<feature type="domain" description="USP" evidence="9">
    <location>
        <begin position="1"/>
        <end position="247"/>
    </location>
</feature>
<gene>
    <name evidence="10" type="ORF">RFI_09196</name>
</gene>
<dbReference type="EC" id="3.4.19.12" evidence="3"/>
<dbReference type="InterPro" id="IPR038765">
    <property type="entry name" value="Papain-like_cys_pep_sf"/>
</dbReference>
<dbReference type="InterPro" id="IPR018200">
    <property type="entry name" value="USP_CS"/>
</dbReference>
<comment type="caution">
    <text evidence="10">The sequence shown here is derived from an EMBL/GenBank/DDBJ whole genome shotgun (WGS) entry which is preliminary data.</text>
</comment>
<evidence type="ECO:0000256" key="4">
    <source>
        <dbReference type="ARBA" id="ARBA00022670"/>
    </source>
</evidence>
<dbReference type="GO" id="GO:0006508">
    <property type="term" value="P:proteolysis"/>
    <property type="evidence" value="ECO:0007669"/>
    <property type="project" value="UniProtKB-KW"/>
</dbReference>
<dbReference type="Gene3D" id="3.90.70.10">
    <property type="entry name" value="Cysteine proteinases"/>
    <property type="match status" value="1"/>
</dbReference>
<dbReference type="PROSITE" id="PS50235">
    <property type="entry name" value="USP_3"/>
    <property type="match status" value="1"/>
</dbReference>
<organism evidence="10 11">
    <name type="scientific">Reticulomyxa filosa</name>
    <dbReference type="NCBI Taxonomy" id="46433"/>
    <lineage>
        <taxon>Eukaryota</taxon>
        <taxon>Sar</taxon>
        <taxon>Rhizaria</taxon>
        <taxon>Retaria</taxon>
        <taxon>Foraminifera</taxon>
        <taxon>Monothalamids</taxon>
        <taxon>Reticulomyxidae</taxon>
        <taxon>Reticulomyxa</taxon>
    </lineage>
</organism>
<dbReference type="PANTHER" id="PTHR24006">
    <property type="entry name" value="UBIQUITIN CARBOXYL-TERMINAL HYDROLASE"/>
    <property type="match status" value="1"/>
</dbReference>
<dbReference type="Proteomes" id="UP000023152">
    <property type="component" value="Unassembled WGS sequence"/>
</dbReference>
<sequence>MYKAVNDLFTPGCQEDAHEYLQSLLDRLDSAYDDTLPNKNKQRKFVNPTKLMEGAIKTDIMCGGCRRHSFTEEPFYCLSLSAEDTTSLEESLVILSHDELMQGNDKYFCVECQNKKVSKKRMTISRLPPTLIIHLKRFCVSKYSSQHKQVTMHKISQHIQFPEVLDFGEKSPYIHEDDLNRIENGDRKYELYAILVHSGPQVGYGHYYALVKSPSGDWFKMNDSQVLPIPIKRVLKEQAYLLFYRRTTHVEMDYRLAALTGVEADAIAMRQHLNSENESKSARATEDEESSSSSHTSNSANETGIREDLITQNYFEESECKRPSTDTSGSVEVVPKKILHHIDTADGIDEYQMVGMPSSTSS</sequence>
<feature type="compositionally biased region" description="Low complexity" evidence="8">
    <location>
        <begin position="291"/>
        <end position="303"/>
    </location>
</feature>
<evidence type="ECO:0000256" key="7">
    <source>
        <dbReference type="ARBA" id="ARBA00022807"/>
    </source>
</evidence>
<evidence type="ECO:0000256" key="8">
    <source>
        <dbReference type="SAM" id="MobiDB-lite"/>
    </source>
</evidence>
<dbReference type="GO" id="GO:0016579">
    <property type="term" value="P:protein deubiquitination"/>
    <property type="evidence" value="ECO:0007669"/>
    <property type="project" value="InterPro"/>
</dbReference>
<keyword evidence="5" id="KW-0833">Ubl conjugation pathway</keyword>
<evidence type="ECO:0000256" key="2">
    <source>
        <dbReference type="ARBA" id="ARBA00009085"/>
    </source>
</evidence>
<accession>X6NPL1</accession>
<evidence type="ECO:0000256" key="3">
    <source>
        <dbReference type="ARBA" id="ARBA00012759"/>
    </source>
</evidence>
<evidence type="ECO:0000256" key="1">
    <source>
        <dbReference type="ARBA" id="ARBA00000707"/>
    </source>
</evidence>
<comment type="catalytic activity">
    <reaction evidence="1">
        <text>Thiol-dependent hydrolysis of ester, thioester, amide, peptide and isopeptide bonds formed by the C-terminal Gly of ubiquitin (a 76-residue protein attached to proteins as an intracellular targeting signal).</text>
        <dbReference type="EC" id="3.4.19.12"/>
    </reaction>
</comment>
<dbReference type="PROSITE" id="PS00973">
    <property type="entry name" value="USP_2"/>
    <property type="match status" value="1"/>
</dbReference>
<dbReference type="SUPFAM" id="SSF54001">
    <property type="entry name" value="Cysteine proteinases"/>
    <property type="match status" value="1"/>
</dbReference>
<evidence type="ECO:0000256" key="6">
    <source>
        <dbReference type="ARBA" id="ARBA00022801"/>
    </source>
</evidence>
<dbReference type="Pfam" id="PF00443">
    <property type="entry name" value="UCH"/>
    <property type="match status" value="1"/>
</dbReference>
<comment type="similarity">
    <text evidence="2">Belongs to the peptidase C19 family.</text>
</comment>
<feature type="compositionally biased region" description="Basic and acidic residues" evidence="8">
    <location>
        <begin position="274"/>
        <end position="285"/>
    </location>
</feature>
<dbReference type="InterPro" id="IPR001394">
    <property type="entry name" value="Peptidase_C19_UCH"/>
</dbReference>
<dbReference type="GO" id="GO:0005634">
    <property type="term" value="C:nucleus"/>
    <property type="evidence" value="ECO:0007669"/>
    <property type="project" value="TreeGrafter"/>
</dbReference>
<dbReference type="OrthoDB" id="2020758at2759"/>
<feature type="region of interest" description="Disordered" evidence="8">
    <location>
        <begin position="274"/>
        <end position="334"/>
    </location>
</feature>
<evidence type="ECO:0000313" key="11">
    <source>
        <dbReference type="Proteomes" id="UP000023152"/>
    </source>
</evidence>
<evidence type="ECO:0000313" key="10">
    <source>
        <dbReference type="EMBL" id="ETO27931.1"/>
    </source>
</evidence>
<keyword evidence="11" id="KW-1185">Reference proteome</keyword>
<dbReference type="GO" id="GO:0004843">
    <property type="term" value="F:cysteine-type deubiquitinase activity"/>
    <property type="evidence" value="ECO:0007669"/>
    <property type="project" value="UniProtKB-EC"/>
</dbReference>
<dbReference type="PANTHER" id="PTHR24006:SF758">
    <property type="entry name" value="UBIQUITIN CARBOXYL-TERMINAL HYDROLASE 36"/>
    <property type="match status" value="1"/>
</dbReference>